<sequence length="564" mass="58896">MVKKVKTKIRTNTIVGLALIAAAGAVAAAAISLSVLPAKLTVQTNSTVTSSGGTKGSQNDLLAIDLTASNGIVQVSDLVFDIIADDDANFSVIQNDVVVEDYIVSCQLEDLTGTVVGNTAAPVSSQVVFSGLTIRIPRGRTLSYKVNCQFNTASIQSGTDDIYALTMPGEINVTASSSGRVLSGRTLDIGSVADVGINTHGRISTTITENGSIEVFLDSSSPIEGLLFPGLRNTRVGIWRFVTEGEAFEMSTISFDNQGGEDSVASLVQLQCQDNSGATMVYNGVFSGNALEFNGLTCYVPKDDEALVSILVDSTSPLMTGSAHPQSGDQLSVSFNAITGNFEAVGLDSGNILTGSDLVTSRISAEGFWLHQTYPYLTLSAGSPAGIGVPGMNEVFRFNVAANYSGDVGLTQVVFKINSTDNAGTGWNLCSSGALADPTKFALYDQRDLGTPLPFSVAYLDFLTPFGGSCLSTDLSETLGYVVMGYYASGTPFDIDASSTATLSLYVDTSGASAVDDDSISVGIPTEQEMVPLGYSSIYWRDGFAAGNGLGISVLPLYSGTIIY</sequence>
<feature type="signal peptide" evidence="1">
    <location>
        <begin position="1"/>
        <end position="28"/>
    </location>
</feature>
<proteinExistence type="predicted"/>
<dbReference type="PATRIC" id="fig|1619000.3.peg.584"/>
<evidence type="ECO:0000313" key="2">
    <source>
        <dbReference type="EMBL" id="KKT70213.1"/>
    </source>
</evidence>
<keyword evidence="1" id="KW-0732">Signal</keyword>
<dbReference type="Proteomes" id="UP000034154">
    <property type="component" value="Unassembled WGS sequence"/>
</dbReference>
<evidence type="ECO:0000256" key="1">
    <source>
        <dbReference type="SAM" id="SignalP"/>
    </source>
</evidence>
<comment type="caution">
    <text evidence="2">The sequence shown here is derived from an EMBL/GenBank/DDBJ whole genome shotgun (WGS) entry which is preliminary data.</text>
</comment>
<gene>
    <name evidence="2" type="ORF">UW63_C0033G0008</name>
</gene>
<evidence type="ECO:0000313" key="3">
    <source>
        <dbReference type="Proteomes" id="UP000034154"/>
    </source>
</evidence>
<dbReference type="EMBL" id="LCJB01000033">
    <property type="protein sequence ID" value="KKT70213.1"/>
    <property type="molecule type" value="Genomic_DNA"/>
</dbReference>
<name>A0A0G1JFU8_9BACT</name>
<dbReference type="AlphaFoldDB" id="A0A0G1JFU8"/>
<feature type="chain" id="PRO_5002537911" evidence="1">
    <location>
        <begin position="29"/>
        <end position="564"/>
    </location>
</feature>
<accession>A0A0G1JFU8</accession>
<protein>
    <submittedName>
        <fullName evidence="2">Uncharacterized protein</fullName>
    </submittedName>
</protein>
<organism evidence="2 3">
    <name type="scientific">Candidatus Uhrbacteria bacterium GW2011_GWF2_44_350</name>
    <dbReference type="NCBI Taxonomy" id="1619000"/>
    <lineage>
        <taxon>Bacteria</taxon>
        <taxon>Candidatus Uhriibacteriota</taxon>
    </lineage>
</organism>
<reference evidence="2 3" key="1">
    <citation type="journal article" date="2015" name="Nature">
        <title>rRNA introns, odd ribosomes, and small enigmatic genomes across a large radiation of phyla.</title>
        <authorList>
            <person name="Brown C.T."/>
            <person name="Hug L.A."/>
            <person name="Thomas B.C."/>
            <person name="Sharon I."/>
            <person name="Castelle C.J."/>
            <person name="Singh A."/>
            <person name="Wilkins M.J."/>
            <person name="Williams K.H."/>
            <person name="Banfield J.F."/>
        </authorList>
    </citation>
    <scope>NUCLEOTIDE SEQUENCE [LARGE SCALE GENOMIC DNA]</scope>
</reference>